<organism evidence="1">
    <name type="scientific">viral metagenome</name>
    <dbReference type="NCBI Taxonomy" id="1070528"/>
    <lineage>
        <taxon>unclassified sequences</taxon>
        <taxon>metagenomes</taxon>
        <taxon>organismal metagenomes</taxon>
    </lineage>
</organism>
<proteinExistence type="predicted"/>
<sequence length="215" mass="22662">MKEKVVTVEVQMTSLAEKFLRRQIAKSQFSLKTILELVTLLLLQSRDTAVVVKTIQDLYASDFMKAHLASLPGPIRTKLDTLVSTGLADFVELAVHSLPKPATWSWFPRLCGGIAPVAVIPPIDPALEKIANSVTDVSGSILDKIIVTVDVSGATTLKEAEKVVAETLAQVVESAVVPVIAAVPVLETSATVATTDVSGAQVDATLVAPAPVVSV</sequence>
<reference evidence="1" key="1">
    <citation type="journal article" date="2020" name="Nature">
        <title>Giant virus diversity and host interactions through global metagenomics.</title>
        <authorList>
            <person name="Schulz F."/>
            <person name="Roux S."/>
            <person name="Paez-Espino D."/>
            <person name="Jungbluth S."/>
            <person name="Walsh D.A."/>
            <person name="Denef V.J."/>
            <person name="McMahon K.D."/>
            <person name="Konstantinidis K.T."/>
            <person name="Eloe-Fadrosh E.A."/>
            <person name="Kyrpides N.C."/>
            <person name="Woyke T."/>
        </authorList>
    </citation>
    <scope>NUCLEOTIDE SEQUENCE</scope>
    <source>
        <strain evidence="1">GVMAG-S-3300013286-35</strain>
    </source>
</reference>
<name>A0A6C0KVH5_9ZZZZ</name>
<dbReference type="AlphaFoldDB" id="A0A6C0KVH5"/>
<dbReference type="EMBL" id="MN740994">
    <property type="protein sequence ID" value="QHU21982.1"/>
    <property type="molecule type" value="Genomic_DNA"/>
</dbReference>
<accession>A0A6C0KVH5</accession>
<protein>
    <submittedName>
        <fullName evidence="1">Uncharacterized protein</fullName>
    </submittedName>
</protein>
<evidence type="ECO:0000313" key="1">
    <source>
        <dbReference type="EMBL" id="QHU21982.1"/>
    </source>
</evidence>